<name>A0AAJ0FGP5_9PEZI</name>
<dbReference type="GO" id="GO:0008270">
    <property type="term" value="F:zinc ion binding"/>
    <property type="evidence" value="ECO:0007669"/>
    <property type="project" value="UniProtKB-KW"/>
</dbReference>
<reference evidence="4" key="1">
    <citation type="submission" date="2023-06" db="EMBL/GenBank/DDBJ databases">
        <title>Genome-scale phylogeny and comparative genomics of the fungal order Sordariales.</title>
        <authorList>
            <consortium name="Lawrence Berkeley National Laboratory"/>
            <person name="Hensen N."/>
            <person name="Bonometti L."/>
            <person name="Westerberg I."/>
            <person name="Brannstrom I.O."/>
            <person name="Guillou S."/>
            <person name="Cros-Aarteil S."/>
            <person name="Calhoun S."/>
            <person name="Haridas S."/>
            <person name="Kuo A."/>
            <person name="Mondo S."/>
            <person name="Pangilinan J."/>
            <person name="Riley R."/>
            <person name="Labutti K."/>
            <person name="Andreopoulos B."/>
            <person name="Lipzen A."/>
            <person name="Chen C."/>
            <person name="Yanf M."/>
            <person name="Daum C."/>
            <person name="Ng V."/>
            <person name="Clum A."/>
            <person name="Steindorff A."/>
            <person name="Ohm R."/>
            <person name="Martin F."/>
            <person name="Silar P."/>
            <person name="Natvig D."/>
            <person name="Lalanne C."/>
            <person name="Gautier V."/>
            <person name="Ament-Velasquez S.L."/>
            <person name="Kruys A."/>
            <person name="Hutchinson M.I."/>
            <person name="Powell A.J."/>
            <person name="Barry K."/>
            <person name="Miller A.N."/>
            <person name="Grigoriev I.V."/>
            <person name="Debuchy R."/>
            <person name="Gladieux P."/>
            <person name="Thoren M.H."/>
            <person name="Johannesson H."/>
        </authorList>
    </citation>
    <scope>NUCLEOTIDE SEQUENCE</scope>
    <source>
        <strain evidence="4">8032-3</strain>
    </source>
</reference>
<evidence type="ECO:0000259" key="3">
    <source>
        <dbReference type="PROSITE" id="PS50089"/>
    </source>
</evidence>
<dbReference type="GeneID" id="85309479"/>
<evidence type="ECO:0000256" key="1">
    <source>
        <dbReference type="PROSITE-ProRule" id="PRU00175"/>
    </source>
</evidence>
<dbReference type="PROSITE" id="PS50089">
    <property type="entry name" value="ZF_RING_2"/>
    <property type="match status" value="1"/>
</dbReference>
<sequence length="231" mass="26124">MSNQVAHREGDTLEEEPPPPNPYKAGEEEVMWHKVKAYLQDPRGPKPIVACAVCLEELRIKGLGSSNDEDTTATTSGGSTTGISEFAVVLPCGHMIGLGCLKECNRIRWENELPCRCPTCNFELRYRGCYDTIQGILAPAEEHHVLGRVPPTVPEGGQVPMRCNRCRAAGVKRSARRIGDYIWNPYMELDGDVPTRSTEFLAFVKERLKEQMEEERSPNWADRRHHLWHKL</sequence>
<dbReference type="RefSeq" id="XP_060278781.1">
    <property type="nucleotide sequence ID" value="XM_060426292.1"/>
</dbReference>
<feature type="domain" description="RING-type" evidence="3">
    <location>
        <begin position="51"/>
        <end position="121"/>
    </location>
</feature>
<dbReference type="EMBL" id="MU839036">
    <property type="protein sequence ID" value="KAK1762568.1"/>
    <property type="molecule type" value="Genomic_DNA"/>
</dbReference>
<proteinExistence type="predicted"/>
<dbReference type="SMART" id="SM00184">
    <property type="entry name" value="RING"/>
    <property type="match status" value="1"/>
</dbReference>
<evidence type="ECO:0000256" key="2">
    <source>
        <dbReference type="SAM" id="MobiDB-lite"/>
    </source>
</evidence>
<keyword evidence="1" id="KW-0863">Zinc-finger</keyword>
<keyword evidence="1" id="KW-0862">Zinc</keyword>
<evidence type="ECO:0000313" key="4">
    <source>
        <dbReference type="EMBL" id="KAK1762568.1"/>
    </source>
</evidence>
<dbReference type="SUPFAM" id="SSF57850">
    <property type="entry name" value="RING/U-box"/>
    <property type="match status" value="1"/>
</dbReference>
<evidence type="ECO:0000313" key="5">
    <source>
        <dbReference type="Proteomes" id="UP001244011"/>
    </source>
</evidence>
<organism evidence="4 5">
    <name type="scientific">Phialemonium atrogriseum</name>
    <dbReference type="NCBI Taxonomy" id="1093897"/>
    <lineage>
        <taxon>Eukaryota</taxon>
        <taxon>Fungi</taxon>
        <taxon>Dikarya</taxon>
        <taxon>Ascomycota</taxon>
        <taxon>Pezizomycotina</taxon>
        <taxon>Sordariomycetes</taxon>
        <taxon>Sordariomycetidae</taxon>
        <taxon>Cephalothecales</taxon>
        <taxon>Cephalothecaceae</taxon>
        <taxon>Phialemonium</taxon>
    </lineage>
</organism>
<dbReference type="AlphaFoldDB" id="A0AAJ0FGP5"/>
<protein>
    <recommendedName>
        <fullName evidence="3">RING-type domain-containing protein</fullName>
    </recommendedName>
</protein>
<accession>A0AAJ0FGP5</accession>
<dbReference type="InterPro" id="IPR001841">
    <property type="entry name" value="Znf_RING"/>
</dbReference>
<keyword evidence="1" id="KW-0479">Metal-binding</keyword>
<dbReference type="InterPro" id="IPR013083">
    <property type="entry name" value="Znf_RING/FYVE/PHD"/>
</dbReference>
<feature type="region of interest" description="Disordered" evidence="2">
    <location>
        <begin position="1"/>
        <end position="25"/>
    </location>
</feature>
<comment type="caution">
    <text evidence="4">The sequence shown here is derived from an EMBL/GenBank/DDBJ whole genome shotgun (WGS) entry which is preliminary data.</text>
</comment>
<dbReference type="Proteomes" id="UP001244011">
    <property type="component" value="Unassembled WGS sequence"/>
</dbReference>
<feature type="compositionally biased region" description="Basic and acidic residues" evidence="2">
    <location>
        <begin position="1"/>
        <end position="11"/>
    </location>
</feature>
<dbReference type="Gene3D" id="3.30.40.10">
    <property type="entry name" value="Zinc/RING finger domain, C3HC4 (zinc finger)"/>
    <property type="match status" value="1"/>
</dbReference>
<keyword evidence="5" id="KW-1185">Reference proteome</keyword>
<gene>
    <name evidence="4" type="ORF">QBC33DRAFT_519490</name>
</gene>